<keyword evidence="1 3" id="KW-0396">Initiation factor</keyword>
<evidence type="ECO:0000256" key="1">
    <source>
        <dbReference type="ARBA" id="ARBA00022540"/>
    </source>
</evidence>
<name>A0ABT5XGZ6_9EURY</name>
<comment type="caution">
    <text evidence="4">The sequence shown here is derived from an EMBL/GenBank/DDBJ whole genome shotgun (WGS) entry which is preliminary data.</text>
</comment>
<dbReference type="Proteomes" id="UP001215956">
    <property type="component" value="Unassembled WGS sequence"/>
</dbReference>
<protein>
    <recommendedName>
        <fullName evidence="3">Translation initiation factor 6</fullName>
        <shortName evidence="3">aIF-6</shortName>
    </recommendedName>
</protein>
<proteinExistence type="inferred from homology"/>
<dbReference type="PANTHER" id="PTHR10784">
    <property type="entry name" value="TRANSLATION INITIATION FACTOR 6"/>
    <property type="match status" value="1"/>
</dbReference>
<keyword evidence="2 3" id="KW-0648">Protein biosynthesis</keyword>
<reference evidence="4 5" key="1">
    <citation type="submission" date="2023-03" db="EMBL/GenBank/DDBJ databases">
        <title>Whole genome sequencing of Methanotrichaceae archaeon M04Ac.</title>
        <authorList>
            <person name="Khomyakova M.A."/>
            <person name="Merkel A.Y."/>
            <person name="Slobodkin A.I."/>
        </authorList>
    </citation>
    <scope>NUCLEOTIDE SEQUENCE [LARGE SCALE GENOMIC DNA]</scope>
    <source>
        <strain evidence="4 5">M04Ac</strain>
    </source>
</reference>
<dbReference type="RefSeq" id="WP_316969690.1">
    <property type="nucleotide sequence ID" value="NZ_JARFPL010000038.1"/>
</dbReference>
<dbReference type="HAMAP" id="MF_00032">
    <property type="entry name" value="eIF_6"/>
    <property type="match status" value="1"/>
</dbReference>
<dbReference type="GO" id="GO:0003743">
    <property type="term" value="F:translation initiation factor activity"/>
    <property type="evidence" value="ECO:0007669"/>
    <property type="project" value="UniProtKB-KW"/>
</dbReference>
<keyword evidence="5" id="KW-1185">Reference proteome</keyword>
<dbReference type="InterPro" id="IPR002769">
    <property type="entry name" value="eIF6"/>
</dbReference>
<gene>
    <name evidence="3" type="primary">eif6</name>
    <name evidence="4" type="ORF">P0O24_10415</name>
</gene>
<evidence type="ECO:0000256" key="3">
    <source>
        <dbReference type="HAMAP-Rule" id="MF_00032"/>
    </source>
</evidence>
<sequence length="225" mass="23171">MQANGSDKRLKIAGSSLLGVFGCCTEEAVLVPPETVDGAMRAIERHLGLVPLKMTVADSSVVGSLVCANSRGFILTPHASEEDMARLSPLGRVARLPGKISAAGNVILANDTAALVHPGLSDRACESIKRTLGVEVRRGTIGGLKTVGMTSAVTNRGVLTHPRLSEAELADLEDLFGLPVDVGTVNFGSPLVGSAILANGKGYVAGDETTGPELGRIEDALGFMG</sequence>
<dbReference type="NCBIfam" id="NF003130">
    <property type="entry name" value="PRK04046.2-1"/>
    <property type="match status" value="1"/>
</dbReference>
<dbReference type="SMART" id="SM00654">
    <property type="entry name" value="eIF6"/>
    <property type="match status" value="1"/>
</dbReference>
<evidence type="ECO:0000256" key="2">
    <source>
        <dbReference type="ARBA" id="ARBA00022917"/>
    </source>
</evidence>
<evidence type="ECO:0000313" key="5">
    <source>
        <dbReference type="Proteomes" id="UP001215956"/>
    </source>
</evidence>
<dbReference type="Pfam" id="PF01912">
    <property type="entry name" value="eIF-6"/>
    <property type="match status" value="1"/>
</dbReference>
<comment type="similarity">
    <text evidence="3">Belongs to the eIF-6 family.</text>
</comment>
<dbReference type="NCBIfam" id="TIGR00323">
    <property type="entry name" value="eIF-6"/>
    <property type="match status" value="1"/>
</dbReference>
<accession>A0ABT5XGZ6</accession>
<dbReference type="SUPFAM" id="SSF55909">
    <property type="entry name" value="Pentein"/>
    <property type="match status" value="1"/>
</dbReference>
<organism evidence="4 5">
    <name type="scientific">Candidatus Methanocrinis alkalitolerans</name>
    <dbReference type="NCBI Taxonomy" id="3033395"/>
    <lineage>
        <taxon>Archaea</taxon>
        <taxon>Methanobacteriati</taxon>
        <taxon>Methanobacteriota</taxon>
        <taxon>Stenosarchaea group</taxon>
        <taxon>Methanomicrobia</taxon>
        <taxon>Methanotrichales</taxon>
        <taxon>Methanotrichaceae</taxon>
        <taxon>Methanocrinis</taxon>
    </lineage>
</organism>
<dbReference type="EMBL" id="JARFPL010000038">
    <property type="protein sequence ID" value="MDF0593993.1"/>
    <property type="molecule type" value="Genomic_DNA"/>
</dbReference>
<dbReference type="Gene3D" id="3.75.10.10">
    <property type="entry name" value="L-arginine/glycine Amidinotransferase, Chain A"/>
    <property type="match status" value="1"/>
</dbReference>
<dbReference type="PIRSF" id="PIRSF006413">
    <property type="entry name" value="IF-6"/>
    <property type="match status" value="1"/>
</dbReference>
<comment type="function">
    <text evidence="3">Binds to the 50S ribosomal subunit and prevents its association with the 30S ribosomal subunit to form the 70S initiation complex.</text>
</comment>
<evidence type="ECO:0000313" key="4">
    <source>
        <dbReference type="EMBL" id="MDF0593993.1"/>
    </source>
</evidence>